<organism evidence="1">
    <name type="scientific">marine sediment metagenome</name>
    <dbReference type="NCBI Taxonomy" id="412755"/>
    <lineage>
        <taxon>unclassified sequences</taxon>
        <taxon>metagenomes</taxon>
        <taxon>ecological metagenomes</taxon>
    </lineage>
</organism>
<name>A0A0F8YVE1_9ZZZZ</name>
<feature type="non-terminal residue" evidence="1">
    <location>
        <position position="1"/>
    </location>
</feature>
<sequence length="155" mass="17963">DKTAELVILLTNSAAYAERSKIDDRTYELDGRYVRFHDVSTDGTFYGFKAVDIPNPADTFETQLESLCEIYSDEQIVKGCVKSIVIELQQAARKVATGDVAKMPDAEFKAEWNRLTLEEPDVIQRLKTYEYIEKHIRDEWLEKRPQHEDGTLRLF</sequence>
<gene>
    <name evidence="1" type="ORF">LCGC14_2850090</name>
</gene>
<evidence type="ECO:0000313" key="1">
    <source>
        <dbReference type="EMBL" id="KKK77785.1"/>
    </source>
</evidence>
<accession>A0A0F8YVE1</accession>
<protein>
    <submittedName>
        <fullName evidence="1">Uncharacterized protein</fullName>
    </submittedName>
</protein>
<comment type="caution">
    <text evidence="1">The sequence shown here is derived from an EMBL/GenBank/DDBJ whole genome shotgun (WGS) entry which is preliminary data.</text>
</comment>
<proteinExistence type="predicted"/>
<dbReference type="AlphaFoldDB" id="A0A0F8YVE1"/>
<dbReference type="EMBL" id="LAZR01054789">
    <property type="protein sequence ID" value="KKK77785.1"/>
    <property type="molecule type" value="Genomic_DNA"/>
</dbReference>
<reference evidence="1" key="1">
    <citation type="journal article" date="2015" name="Nature">
        <title>Complex archaea that bridge the gap between prokaryotes and eukaryotes.</title>
        <authorList>
            <person name="Spang A."/>
            <person name="Saw J.H."/>
            <person name="Jorgensen S.L."/>
            <person name="Zaremba-Niedzwiedzka K."/>
            <person name="Martijn J."/>
            <person name="Lind A.E."/>
            <person name="van Eijk R."/>
            <person name="Schleper C."/>
            <person name="Guy L."/>
            <person name="Ettema T.J."/>
        </authorList>
    </citation>
    <scope>NUCLEOTIDE SEQUENCE</scope>
</reference>